<reference evidence="2" key="2">
    <citation type="submission" date="2015-01" db="EMBL/GenBank/DDBJ databases">
        <title>Evolutionary Origins and Diversification of the Mycorrhizal Mutualists.</title>
        <authorList>
            <consortium name="DOE Joint Genome Institute"/>
            <consortium name="Mycorrhizal Genomics Consortium"/>
            <person name="Kohler A."/>
            <person name="Kuo A."/>
            <person name="Nagy L.G."/>
            <person name="Floudas D."/>
            <person name="Copeland A."/>
            <person name="Barry K.W."/>
            <person name="Cichocki N."/>
            <person name="Veneault-Fourrey C."/>
            <person name="LaButti K."/>
            <person name="Lindquist E.A."/>
            <person name="Lipzen A."/>
            <person name="Lundell T."/>
            <person name="Morin E."/>
            <person name="Murat C."/>
            <person name="Riley R."/>
            <person name="Ohm R."/>
            <person name="Sun H."/>
            <person name="Tunlid A."/>
            <person name="Henrissat B."/>
            <person name="Grigoriev I.V."/>
            <person name="Hibbett D.S."/>
            <person name="Martin F."/>
        </authorList>
    </citation>
    <scope>NUCLEOTIDE SEQUENCE [LARGE SCALE GENOMIC DNA]</scope>
    <source>
        <strain evidence="2">Ve08.2h10</strain>
    </source>
</reference>
<dbReference type="AlphaFoldDB" id="A0A0D0E8I6"/>
<gene>
    <name evidence="1" type="ORF">PAXRUDRAFT_671763</name>
</gene>
<organism evidence="1 2">
    <name type="scientific">Paxillus rubicundulus Ve08.2h10</name>
    <dbReference type="NCBI Taxonomy" id="930991"/>
    <lineage>
        <taxon>Eukaryota</taxon>
        <taxon>Fungi</taxon>
        <taxon>Dikarya</taxon>
        <taxon>Basidiomycota</taxon>
        <taxon>Agaricomycotina</taxon>
        <taxon>Agaricomycetes</taxon>
        <taxon>Agaricomycetidae</taxon>
        <taxon>Boletales</taxon>
        <taxon>Paxilineae</taxon>
        <taxon>Paxillaceae</taxon>
        <taxon>Paxillus</taxon>
    </lineage>
</organism>
<accession>A0A0D0E8I6</accession>
<protein>
    <submittedName>
        <fullName evidence="1">Uncharacterized protein</fullName>
    </submittedName>
</protein>
<name>A0A0D0E8I6_9AGAM</name>
<dbReference type="Proteomes" id="UP000054538">
    <property type="component" value="Unassembled WGS sequence"/>
</dbReference>
<proteinExistence type="predicted"/>
<dbReference type="HOGENOM" id="CLU_2109820_0_0_1"/>
<reference evidence="1 2" key="1">
    <citation type="submission" date="2014-04" db="EMBL/GenBank/DDBJ databases">
        <authorList>
            <consortium name="DOE Joint Genome Institute"/>
            <person name="Kuo A."/>
            <person name="Kohler A."/>
            <person name="Jargeat P."/>
            <person name="Nagy L.G."/>
            <person name="Floudas D."/>
            <person name="Copeland A."/>
            <person name="Barry K.W."/>
            <person name="Cichocki N."/>
            <person name="Veneault-Fourrey C."/>
            <person name="LaButti K."/>
            <person name="Lindquist E.A."/>
            <person name="Lipzen A."/>
            <person name="Lundell T."/>
            <person name="Morin E."/>
            <person name="Murat C."/>
            <person name="Sun H."/>
            <person name="Tunlid A."/>
            <person name="Henrissat B."/>
            <person name="Grigoriev I.V."/>
            <person name="Hibbett D.S."/>
            <person name="Martin F."/>
            <person name="Nordberg H.P."/>
            <person name="Cantor M.N."/>
            <person name="Hua S.X."/>
        </authorList>
    </citation>
    <scope>NUCLEOTIDE SEQUENCE [LARGE SCALE GENOMIC DNA]</scope>
    <source>
        <strain evidence="1 2">Ve08.2h10</strain>
    </source>
</reference>
<evidence type="ECO:0000313" key="1">
    <source>
        <dbReference type="EMBL" id="KIK98549.1"/>
    </source>
</evidence>
<dbReference type="InParanoid" id="A0A0D0E8I6"/>
<evidence type="ECO:0000313" key="2">
    <source>
        <dbReference type="Proteomes" id="UP000054538"/>
    </source>
</evidence>
<dbReference type="EMBL" id="KN824889">
    <property type="protein sequence ID" value="KIK98549.1"/>
    <property type="molecule type" value="Genomic_DNA"/>
</dbReference>
<sequence>MGLDEIAKHCKALHYNALQQHCARENLSYINFYDAMSRLPPRIDDQQSVARFCFQSSSIARLIRSSAKLPICPGIVFSQTIGGTTMYPCAPSSLCLIHYSVVRVDSLYTSGDREI</sequence>
<keyword evidence="2" id="KW-1185">Reference proteome</keyword>